<dbReference type="Gene3D" id="3.60.20.40">
    <property type="match status" value="1"/>
</dbReference>
<protein>
    <submittedName>
        <fullName evidence="2">Gamma-glutamyltransferase</fullName>
    </submittedName>
</protein>
<dbReference type="AlphaFoldDB" id="A0A919TQ00"/>
<dbReference type="EMBL" id="BOMW01000082">
    <property type="protein sequence ID" value="GIF09355.1"/>
    <property type="molecule type" value="Genomic_DNA"/>
</dbReference>
<name>A0A919TQ00_9ACTN</name>
<dbReference type="Pfam" id="PF01019">
    <property type="entry name" value="G_glu_transpept"/>
    <property type="match status" value="1"/>
</dbReference>
<dbReference type="PRINTS" id="PR01210">
    <property type="entry name" value="GGTRANSPTASE"/>
</dbReference>
<dbReference type="InterPro" id="IPR043137">
    <property type="entry name" value="GGT_ssub_C"/>
</dbReference>
<evidence type="ECO:0000256" key="1">
    <source>
        <dbReference type="SAM" id="MobiDB-lite"/>
    </source>
</evidence>
<keyword evidence="3" id="KW-1185">Reference proteome</keyword>
<evidence type="ECO:0000313" key="3">
    <source>
        <dbReference type="Proteomes" id="UP000629619"/>
    </source>
</evidence>
<dbReference type="PANTHER" id="PTHR43881">
    <property type="entry name" value="GAMMA-GLUTAMYLTRANSPEPTIDASE (AFU_ORTHOLOGUE AFUA_4G13580)"/>
    <property type="match status" value="1"/>
</dbReference>
<dbReference type="PANTHER" id="PTHR43881:SF1">
    <property type="entry name" value="GAMMA-GLUTAMYLTRANSPEPTIDASE (AFU_ORTHOLOGUE AFUA_4G13580)"/>
    <property type="match status" value="1"/>
</dbReference>
<sequence>MVLSRPELRGTLGAVSSTHHLASATGMAVIERGGNAFDAAVAGAFVLQVVEPHFNGPGGDASILAHSASTGVTRSICGQGSMPAGADIARMRTLGLVQMPGSGLLSATVPGAFGALLALLSEFGTMRLSEVLSYAVGYARHGYPLLPAVANAVAVLAPLFRTEWLGSGQVYLRNGRVPAAGSRFTNPILADTYEHIIREAEAVTADRDGQIEAAHRIFYQGFVAEAIDRFVTTPAVDSTGRRHSGFLTGEDLARWQPLVEDALTADYRGQRVYKPGPWSQGPVFLQQLALLEGFDLAGMGFGSAEFIHTVVECANLAFADREAWYGDPEHSDVPMATLLSAEYNRERRRLVGKEAARLLRPGSPDGRTPWTPEIVVPSIDPAANEWLTQLGDGLPTVVQATAARGDTCFLSATDRAGNVAAVTPSGGWLKSSPTMPELGFALGTRGQTMWLAEGHPNSLAPGRRPRTTLSPTIVLGDDGRRLGFGTPGGDRQDQWTLQFFLAVTEFGLDTQAATEALAFQSDAPPSSFTPRESREGGLTVESSADAAVIDELRLRGHDVVLAPPLSQGKVCATGADETGFVLAAASPRGRQAYAAAR</sequence>
<dbReference type="InterPro" id="IPR052896">
    <property type="entry name" value="GGT-like_enzyme"/>
</dbReference>
<evidence type="ECO:0000313" key="2">
    <source>
        <dbReference type="EMBL" id="GIF09355.1"/>
    </source>
</evidence>
<proteinExistence type="predicted"/>
<organism evidence="2 3">
    <name type="scientific">Actinoplanes siamensis</name>
    <dbReference type="NCBI Taxonomy" id="1223317"/>
    <lineage>
        <taxon>Bacteria</taxon>
        <taxon>Bacillati</taxon>
        <taxon>Actinomycetota</taxon>
        <taxon>Actinomycetes</taxon>
        <taxon>Micromonosporales</taxon>
        <taxon>Micromonosporaceae</taxon>
        <taxon>Actinoplanes</taxon>
    </lineage>
</organism>
<feature type="region of interest" description="Disordered" evidence="1">
    <location>
        <begin position="520"/>
        <end position="539"/>
    </location>
</feature>
<gene>
    <name evidence="2" type="ORF">Asi03nite_68930</name>
</gene>
<dbReference type="InterPro" id="IPR029055">
    <property type="entry name" value="Ntn_hydrolases_N"/>
</dbReference>
<comment type="caution">
    <text evidence="2">The sequence shown here is derived from an EMBL/GenBank/DDBJ whole genome shotgun (WGS) entry which is preliminary data.</text>
</comment>
<reference evidence="2" key="1">
    <citation type="submission" date="2021-01" db="EMBL/GenBank/DDBJ databases">
        <title>Whole genome shotgun sequence of Actinoplanes siamensis NBRC 109076.</title>
        <authorList>
            <person name="Komaki H."/>
            <person name="Tamura T."/>
        </authorList>
    </citation>
    <scope>NUCLEOTIDE SEQUENCE</scope>
    <source>
        <strain evidence="2">NBRC 109076</strain>
    </source>
</reference>
<dbReference type="Gene3D" id="1.10.246.130">
    <property type="match status" value="1"/>
</dbReference>
<accession>A0A919TQ00</accession>
<dbReference type="InterPro" id="IPR043138">
    <property type="entry name" value="GGT_lsub"/>
</dbReference>
<dbReference type="Proteomes" id="UP000629619">
    <property type="component" value="Unassembled WGS sequence"/>
</dbReference>
<dbReference type="SUPFAM" id="SSF56235">
    <property type="entry name" value="N-terminal nucleophile aminohydrolases (Ntn hydrolases)"/>
    <property type="match status" value="1"/>
</dbReference>